<protein>
    <submittedName>
        <fullName evidence="4">NAD(P)-dependent dehydrogenase (Short-subunit alcohol dehydrogenase family)</fullName>
    </submittedName>
</protein>
<name>A0ABT9Z0I4_9BACI</name>
<feature type="transmembrane region" description="Helical" evidence="3">
    <location>
        <begin position="105"/>
        <end position="124"/>
    </location>
</feature>
<dbReference type="CDD" id="cd05233">
    <property type="entry name" value="SDR_c"/>
    <property type="match status" value="1"/>
</dbReference>
<keyword evidence="5" id="KW-1185">Reference proteome</keyword>
<evidence type="ECO:0000256" key="3">
    <source>
        <dbReference type="SAM" id="Phobius"/>
    </source>
</evidence>
<keyword evidence="2" id="KW-0560">Oxidoreductase</keyword>
<keyword evidence="3" id="KW-0472">Membrane</keyword>
<evidence type="ECO:0000313" key="4">
    <source>
        <dbReference type="EMBL" id="MDQ0225352.1"/>
    </source>
</evidence>
<dbReference type="NCBIfam" id="NF005559">
    <property type="entry name" value="PRK07231.1"/>
    <property type="match status" value="1"/>
</dbReference>
<accession>A0ABT9Z0I4</accession>
<dbReference type="EMBL" id="JAUSTZ010000003">
    <property type="protein sequence ID" value="MDQ0225352.1"/>
    <property type="molecule type" value="Genomic_DNA"/>
</dbReference>
<dbReference type="InterPro" id="IPR036291">
    <property type="entry name" value="NAD(P)-bd_dom_sf"/>
</dbReference>
<dbReference type="RefSeq" id="WP_174880870.1">
    <property type="nucleotide sequence ID" value="NZ_CADEPK010000278.1"/>
</dbReference>
<reference evidence="4 5" key="1">
    <citation type="submission" date="2023-07" db="EMBL/GenBank/DDBJ databases">
        <title>Genomic Encyclopedia of Type Strains, Phase IV (KMG-IV): sequencing the most valuable type-strain genomes for metagenomic binning, comparative biology and taxonomic classification.</title>
        <authorList>
            <person name="Goeker M."/>
        </authorList>
    </citation>
    <scope>NUCLEOTIDE SEQUENCE [LARGE SCALE GENOMIC DNA]</scope>
    <source>
        <strain evidence="4 5">DSM 17723</strain>
    </source>
</reference>
<keyword evidence="3" id="KW-1133">Transmembrane helix</keyword>
<dbReference type="PANTHER" id="PTHR24321">
    <property type="entry name" value="DEHYDROGENASES, SHORT CHAIN"/>
    <property type="match status" value="1"/>
</dbReference>
<dbReference type="PRINTS" id="PR00081">
    <property type="entry name" value="GDHRDH"/>
</dbReference>
<dbReference type="PRINTS" id="PR00080">
    <property type="entry name" value="SDRFAMILY"/>
</dbReference>
<gene>
    <name evidence="4" type="ORF">J2S02_001696</name>
</gene>
<evidence type="ECO:0000256" key="1">
    <source>
        <dbReference type="ARBA" id="ARBA00006484"/>
    </source>
</evidence>
<dbReference type="InterPro" id="IPR002347">
    <property type="entry name" value="SDR_fam"/>
</dbReference>
<dbReference type="PANTHER" id="PTHR24321:SF8">
    <property type="entry name" value="ESTRADIOL 17-BETA-DEHYDROGENASE 8-RELATED"/>
    <property type="match status" value="1"/>
</dbReference>
<organism evidence="4 5">
    <name type="scientific">Metabacillus niabensis</name>
    <dbReference type="NCBI Taxonomy" id="324854"/>
    <lineage>
        <taxon>Bacteria</taxon>
        <taxon>Bacillati</taxon>
        <taxon>Bacillota</taxon>
        <taxon>Bacilli</taxon>
        <taxon>Bacillales</taxon>
        <taxon>Bacillaceae</taxon>
        <taxon>Metabacillus</taxon>
    </lineage>
</organism>
<dbReference type="Pfam" id="PF13561">
    <property type="entry name" value="adh_short_C2"/>
    <property type="match status" value="1"/>
</dbReference>
<sequence length="256" mass="26847">MDFSGKVVLITGAAAGIGLAAAKAFAKEGAKLALIDLKLEALQKAANSIEAEDLLLLPADVSKEDEVKQYVTETKNKFGKIDVFINNAGINGKFGLLDKQTVDNYQAVFGVNVLGAFLGLKYVLPIMKEQRSGAIVNTASNGGLLGAPGMGIYVASKHAVLGLNKTAALEAADYGVRVNAVAPSGVDTQMMKSIETNAMPGKEGEARTAFENSVPMKRYATPEEIADLMVFLSSDKASFISGSYYRIDGGQGATSV</sequence>
<keyword evidence="3" id="KW-0812">Transmembrane</keyword>
<dbReference type="SUPFAM" id="SSF51735">
    <property type="entry name" value="NAD(P)-binding Rossmann-fold domains"/>
    <property type="match status" value="1"/>
</dbReference>
<comment type="caution">
    <text evidence="4">The sequence shown here is derived from an EMBL/GenBank/DDBJ whole genome shotgun (WGS) entry which is preliminary data.</text>
</comment>
<comment type="similarity">
    <text evidence="1">Belongs to the short-chain dehydrogenases/reductases (SDR) family.</text>
</comment>
<evidence type="ECO:0000256" key="2">
    <source>
        <dbReference type="ARBA" id="ARBA00023002"/>
    </source>
</evidence>
<dbReference type="PROSITE" id="PS00061">
    <property type="entry name" value="ADH_SHORT"/>
    <property type="match status" value="1"/>
</dbReference>
<dbReference type="Proteomes" id="UP001232245">
    <property type="component" value="Unassembled WGS sequence"/>
</dbReference>
<dbReference type="Gene3D" id="3.40.50.720">
    <property type="entry name" value="NAD(P)-binding Rossmann-like Domain"/>
    <property type="match status" value="1"/>
</dbReference>
<evidence type="ECO:0000313" key="5">
    <source>
        <dbReference type="Proteomes" id="UP001232245"/>
    </source>
</evidence>
<dbReference type="InterPro" id="IPR020904">
    <property type="entry name" value="Sc_DH/Rdtase_CS"/>
</dbReference>
<proteinExistence type="inferred from homology"/>